<dbReference type="AlphaFoldDB" id="A0A2G8LIC4"/>
<reference evidence="4 5" key="1">
    <citation type="journal article" date="2017" name="PLoS Biol.">
        <title>The sea cucumber genome provides insights into morphological evolution and visceral regeneration.</title>
        <authorList>
            <person name="Zhang X."/>
            <person name="Sun L."/>
            <person name="Yuan J."/>
            <person name="Sun Y."/>
            <person name="Gao Y."/>
            <person name="Zhang L."/>
            <person name="Li S."/>
            <person name="Dai H."/>
            <person name="Hamel J.F."/>
            <person name="Liu C."/>
            <person name="Yu Y."/>
            <person name="Liu S."/>
            <person name="Lin W."/>
            <person name="Guo K."/>
            <person name="Jin S."/>
            <person name="Xu P."/>
            <person name="Storey K.B."/>
            <person name="Huan P."/>
            <person name="Zhang T."/>
            <person name="Zhou Y."/>
            <person name="Zhang J."/>
            <person name="Lin C."/>
            <person name="Li X."/>
            <person name="Xing L."/>
            <person name="Huo D."/>
            <person name="Sun M."/>
            <person name="Wang L."/>
            <person name="Mercier A."/>
            <person name="Li F."/>
            <person name="Yang H."/>
            <person name="Xiang J."/>
        </authorList>
    </citation>
    <scope>NUCLEOTIDE SEQUENCE [LARGE SCALE GENOMIC DNA]</scope>
    <source>
        <strain evidence="4">Shaxun</strain>
        <tissue evidence="4">Muscle</tissue>
    </source>
</reference>
<dbReference type="OrthoDB" id="441660at2759"/>
<evidence type="ECO:0000256" key="1">
    <source>
        <dbReference type="ARBA" id="ARBA00023157"/>
    </source>
</evidence>
<dbReference type="Pfam" id="PF00059">
    <property type="entry name" value="Lectin_C"/>
    <property type="match status" value="1"/>
</dbReference>
<feature type="domain" description="C-type lectin" evidence="3">
    <location>
        <begin position="30"/>
        <end position="151"/>
    </location>
</feature>
<protein>
    <submittedName>
        <fullName evidence="4">C-type lectin BfL-2</fullName>
    </submittedName>
</protein>
<dbReference type="InterPro" id="IPR016186">
    <property type="entry name" value="C-type_lectin-like/link_sf"/>
</dbReference>
<accession>A0A2G8LIC4</accession>
<sequence length="163" mass="18312">MACMKYVLFLVVSLFIVLASGVCPKTSLSYNGDCYLFISENTKFFDAEAFCNNKSDELSSSHLVSIMDRDELEFVSAASLQLLEATEVWIGLNDESVEGQFEWTDGSIFNYSHFADGEPSNSANQEHCVHTYAETTWNDASCNGMKPFVCKRAQWEWAHECAP</sequence>
<comment type="caution">
    <text evidence="4">The sequence shown here is derived from an EMBL/GenBank/DDBJ whole genome shotgun (WGS) entry which is preliminary data.</text>
</comment>
<feature type="chain" id="PRO_5013627674" evidence="2">
    <location>
        <begin position="20"/>
        <end position="163"/>
    </location>
</feature>
<evidence type="ECO:0000259" key="3">
    <source>
        <dbReference type="PROSITE" id="PS50041"/>
    </source>
</evidence>
<dbReference type="InterPro" id="IPR001304">
    <property type="entry name" value="C-type_lectin-like"/>
</dbReference>
<dbReference type="SMART" id="SM00034">
    <property type="entry name" value="CLECT"/>
    <property type="match status" value="1"/>
</dbReference>
<dbReference type="Proteomes" id="UP000230750">
    <property type="component" value="Unassembled WGS sequence"/>
</dbReference>
<dbReference type="InterPro" id="IPR018378">
    <property type="entry name" value="C-type_lectin_CS"/>
</dbReference>
<dbReference type="InterPro" id="IPR016187">
    <property type="entry name" value="CTDL_fold"/>
</dbReference>
<dbReference type="PROSITE" id="PS50041">
    <property type="entry name" value="C_TYPE_LECTIN_2"/>
    <property type="match status" value="1"/>
</dbReference>
<dbReference type="PROSITE" id="PS00615">
    <property type="entry name" value="C_TYPE_LECTIN_1"/>
    <property type="match status" value="1"/>
</dbReference>
<dbReference type="GO" id="GO:0030246">
    <property type="term" value="F:carbohydrate binding"/>
    <property type="evidence" value="ECO:0007669"/>
    <property type="project" value="UniProtKB-KW"/>
</dbReference>
<evidence type="ECO:0000313" key="5">
    <source>
        <dbReference type="Proteomes" id="UP000230750"/>
    </source>
</evidence>
<dbReference type="PANTHER" id="PTHR22803">
    <property type="entry name" value="MANNOSE, PHOSPHOLIPASE, LECTIN RECEPTOR RELATED"/>
    <property type="match status" value="1"/>
</dbReference>
<feature type="signal peptide" evidence="2">
    <location>
        <begin position="1"/>
        <end position="19"/>
    </location>
</feature>
<keyword evidence="2" id="KW-0732">Signal</keyword>
<dbReference type="PRINTS" id="PR01504">
    <property type="entry name" value="PNCREATITSAP"/>
</dbReference>
<keyword evidence="4" id="KW-0430">Lectin</keyword>
<name>A0A2G8LIC4_STIJA</name>
<dbReference type="EMBL" id="MRZV01000068">
    <property type="protein sequence ID" value="PIK60008.1"/>
    <property type="molecule type" value="Genomic_DNA"/>
</dbReference>
<proteinExistence type="predicted"/>
<dbReference type="Gene3D" id="3.10.100.10">
    <property type="entry name" value="Mannose-Binding Protein A, subunit A"/>
    <property type="match status" value="1"/>
</dbReference>
<dbReference type="SUPFAM" id="SSF56436">
    <property type="entry name" value="C-type lectin-like"/>
    <property type="match status" value="1"/>
</dbReference>
<evidence type="ECO:0000313" key="4">
    <source>
        <dbReference type="EMBL" id="PIK60008.1"/>
    </source>
</evidence>
<organism evidence="4 5">
    <name type="scientific">Stichopus japonicus</name>
    <name type="common">Sea cucumber</name>
    <dbReference type="NCBI Taxonomy" id="307972"/>
    <lineage>
        <taxon>Eukaryota</taxon>
        <taxon>Metazoa</taxon>
        <taxon>Echinodermata</taxon>
        <taxon>Eleutherozoa</taxon>
        <taxon>Echinozoa</taxon>
        <taxon>Holothuroidea</taxon>
        <taxon>Aspidochirotacea</taxon>
        <taxon>Aspidochirotida</taxon>
        <taxon>Stichopodidae</taxon>
        <taxon>Apostichopus</taxon>
    </lineage>
</organism>
<gene>
    <name evidence="4" type="ORF">BSL78_03087</name>
</gene>
<keyword evidence="1" id="KW-1015">Disulfide bond</keyword>
<keyword evidence="5" id="KW-1185">Reference proteome</keyword>
<dbReference type="InterPro" id="IPR050111">
    <property type="entry name" value="C-type_lectin/snaclec_domain"/>
</dbReference>
<dbReference type="STRING" id="307972.A0A2G8LIC4"/>
<evidence type="ECO:0000256" key="2">
    <source>
        <dbReference type="SAM" id="SignalP"/>
    </source>
</evidence>